<evidence type="ECO:0000313" key="2">
    <source>
        <dbReference type="Proteomes" id="UP000752814"/>
    </source>
</evidence>
<comment type="caution">
    <text evidence="1">The sequence shown here is derived from an EMBL/GenBank/DDBJ whole genome shotgun (WGS) entry which is preliminary data.</text>
</comment>
<accession>A0A8J8PCD7</accession>
<sequence length="235" mass="28034">MEERVKELLEDVFDEIYKYEIGRPRMSMMYEYMFIYRYLANWGNAIATYYNAEMPYMCPQLPVSNIDISLMEFGKAPLAWPELKSDILYKFTDSNAKSRLIDTEMMDLMTNDYAHESNCFLFNPPTPMTVSELIKKAGNLVRYRSIYEVDNYDKFDDMWYRLNKEKIRKSGKIIMPISWSEYGEDDASGDRQVLNYTIVYYPDSSIWELRNRFEIYYPDELDAHNDDAVLIIFVK</sequence>
<proteinExistence type="predicted"/>
<dbReference type="AlphaFoldDB" id="A0A8J8PCD7"/>
<organism evidence="1 2">
    <name type="scientific">Candidatus Methanomassiliicoccus intestinalis</name>
    <dbReference type="NCBI Taxonomy" id="1406512"/>
    <lineage>
        <taxon>Archaea</taxon>
        <taxon>Methanobacteriati</taxon>
        <taxon>Thermoplasmatota</taxon>
        <taxon>Thermoplasmata</taxon>
        <taxon>Methanomassiliicoccales</taxon>
        <taxon>Methanomassiliicoccaceae</taxon>
        <taxon>Methanomassiliicoccus</taxon>
    </lineage>
</organism>
<name>A0A8J8PCD7_9ARCH</name>
<evidence type="ECO:0000313" key="1">
    <source>
        <dbReference type="EMBL" id="TQS84358.1"/>
    </source>
</evidence>
<gene>
    <name evidence="1" type="ORF">A3207_05855</name>
</gene>
<reference evidence="1" key="1">
    <citation type="submission" date="2016-03" db="EMBL/GenBank/DDBJ databases">
        <authorList>
            <person name="Borrel G."/>
            <person name="Mccann A."/>
            <person name="O'Toole P.W."/>
        </authorList>
    </citation>
    <scope>NUCLEOTIDE SEQUENCE</scope>
    <source>
        <strain evidence="1">183</strain>
    </source>
</reference>
<dbReference type="Proteomes" id="UP000752814">
    <property type="component" value="Unassembled WGS sequence"/>
</dbReference>
<protein>
    <submittedName>
        <fullName evidence="1">Uncharacterized protein</fullName>
    </submittedName>
</protein>
<dbReference type="EMBL" id="LVVT01000002">
    <property type="protein sequence ID" value="TQS84358.1"/>
    <property type="molecule type" value="Genomic_DNA"/>
</dbReference>